<organism evidence="2 3">
    <name type="scientific">Hymenolepis diminuta</name>
    <name type="common">Rat tapeworm</name>
    <dbReference type="NCBI Taxonomy" id="6216"/>
    <lineage>
        <taxon>Eukaryota</taxon>
        <taxon>Metazoa</taxon>
        <taxon>Spiralia</taxon>
        <taxon>Lophotrochozoa</taxon>
        <taxon>Platyhelminthes</taxon>
        <taxon>Cestoda</taxon>
        <taxon>Eucestoda</taxon>
        <taxon>Cyclophyllidea</taxon>
        <taxon>Hymenolepididae</taxon>
        <taxon>Hymenolepis</taxon>
    </lineage>
</organism>
<keyword evidence="3" id="KW-1185">Reference proteome</keyword>
<dbReference type="Proteomes" id="UP000321570">
    <property type="component" value="Unassembled WGS sequence"/>
</dbReference>
<sequence length="186" mass="20447">MGRRKRVLLLCAEGVEEMEFITIADIISRSGIKVVTAGVDSYHGVYGRQGFYIRPDYYLGDLITHRFDAVILPGGEGAAQAFTDSETVGKVLKEQDKRGDLVCAMCLSLHALKMHGIGYNCKITSYPSLKNELKNSYKYSNAPVVVDDNLVTSRGPGTTAYFALKIIELLIDKTTSKNVAESMLIT</sequence>
<dbReference type="PANTHER" id="PTHR48094">
    <property type="entry name" value="PROTEIN/NUCLEIC ACID DEGLYCASE DJ-1-RELATED"/>
    <property type="match status" value="1"/>
</dbReference>
<dbReference type="NCBIfam" id="TIGR01383">
    <property type="entry name" value="not_thiJ"/>
    <property type="match status" value="1"/>
</dbReference>
<name>A0A564YSY7_HYMDI</name>
<dbReference type="InterPro" id="IPR029062">
    <property type="entry name" value="Class_I_gatase-like"/>
</dbReference>
<dbReference type="GO" id="GO:0006979">
    <property type="term" value="P:response to oxidative stress"/>
    <property type="evidence" value="ECO:0007669"/>
    <property type="project" value="TreeGrafter"/>
</dbReference>
<proteinExistence type="predicted"/>
<accession>A0A564YSY7</accession>
<dbReference type="Pfam" id="PF01965">
    <property type="entry name" value="DJ-1_PfpI"/>
    <property type="match status" value="1"/>
</dbReference>
<dbReference type="GO" id="GO:0005634">
    <property type="term" value="C:nucleus"/>
    <property type="evidence" value="ECO:0007669"/>
    <property type="project" value="TreeGrafter"/>
</dbReference>
<dbReference type="InterPro" id="IPR050325">
    <property type="entry name" value="Prot/Nucl_acid_deglycase"/>
</dbReference>
<dbReference type="CDD" id="cd03135">
    <property type="entry name" value="GATase1_DJ-1"/>
    <property type="match status" value="1"/>
</dbReference>
<protein>
    <recommendedName>
        <fullName evidence="1">DJ-1/PfpI domain-containing protein</fullName>
    </recommendedName>
</protein>
<gene>
    <name evidence="2" type="ORF">WMSIL1_LOCUS9228</name>
</gene>
<dbReference type="GO" id="GO:0046295">
    <property type="term" value="P:glycolate biosynthetic process"/>
    <property type="evidence" value="ECO:0007669"/>
    <property type="project" value="TreeGrafter"/>
</dbReference>
<feature type="domain" description="DJ-1/PfpI" evidence="1">
    <location>
        <begin position="5"/>
        <end position="168"/>
    </location>
</feature>
<dbReference type="EMBL" id="CABIJS010000356">
    <property type="protein sequence ID" value="VUZ50377.1"/>
    <property type="molecule type" value="Genomic_DNA"/>
</dbReference>
<dbReference type="PANTHER" id="PTHR48094:SF12">
    <property type="entry name" value="PARKINSON DISEASE PROTEIN 7 HOMOLOG"/>
    <property type="match status" value="1"/>
</dbReference>
<dbReference type="AlphaFoldDB" id="A0A564YSY7"/>
<dbReference type="GO" id="GO:1903189">
    <property type="term" value="P:glyoxal metabolic process"/>
    <property type="evidence" value="ECO:0007669"/>
    <property type="project" value="TreeGrafter"/>
</dbReference>
<evidence type="ECO:0000259" key="1">
    <source>
        <dbReference type="Pfam" id="PF01965"/>
    </source>
</evidence>
<dbReference type="Gene3D" id="3.40.50.880">
    <property type="match status" value="1"/>
</dbReference>
<evidence type="ECO:0000313" key="3">
    <source>
        <dbReference type="Proteomes" id="UP000321570"/>
    </source>
</evidence>
<reference evidence="2 3" key="1">
    <citation type="submission" date="2019-07" db="EMBL/GenBank/DDBJ databases">
        <authorList>
            <person name="Jastrzebski P J."/>
            <person name="Paukszto L."/>
            <person name="Jastrzebski P J."/>
        </authorList>
    </citation>
    <scope>NUCLEOTIDE SEQUENCE [LARGE SCALE GENOMIC DNA]</scope>
    <source>
        <strain evidence="2 3">WMS-il1</strain>
    </source>
</reference>
<dbReference type="InterPro" id="IPR002818">
    <property type="entry name" value="DJ-1/PfpI"/>
</dbReference>
<dbReference type="InterPro" id="IPR006287">
    <property type="entry name" value="DJ-1"/>
</dbReference>
<evidence type="ECO:0000313" key="2">
    <source>
        <dbReference type="EMBL" id="VUZ50377.1"/>
    </source>
</evidence>
<dbReference type="SUPFAM" id="SSF52317">
    <property type="entry name" value="Class I glutamine amidotransferase-like"/>
    <property type="match status" value="1"/>
</dbReference>
<dbReference type="GO" id="GO:0005739">
    <property type="term" value="C:mitochondrion"/>
    <property type="evidence" value="ECO:0007669"/>
    <property type="project" value="TreeGrafter"/>
</dbReference>